<keyword evidence="1" id="KW-1133">Transmembrane helix</keyword>
<proteinExistence type="predicted"/>
<name>A0A1X7SEI1_AMPQE</name>
<sequence length="94" mass="11010">DSTARVFTVDMMRSASERHLSTFHTQVEEFKYLIIIYYYYLFIYYLLFIFRMSRNKQSIDVSSLPKIATALLEPGKKTGDTKLVNNNGVAEVYH</sequence>
<accession>A0A1X7SEI1</accession>
<dbReference type="InParanoid" id="A0A1X7SEI1"/>
<reference evidence="2" key="1">
    <citation type="submission" date="2017-05" db="UniProtKB">
        <authorList>
            <consortium name="EnsemblMetazoa"/>
        </authorList>
    </citation>
    <scope>IDENTIFICATION</scope>
</reference>
<dbReference type="AlphaFoldDB" id="A0A1X7SEI1"/>
<keyword evidence="1" id="KW-0472">Membrane</keyword>
<feature type="transmembrane region" description="Helical" evidence="1">
    <location>
        <begin position="30"/>
        <end position="50"/>
    </location>
</feature>
<evidence type="ECO:0000313" key="2">
    <source>
        <dbReference type="EnsemblMetazoa" id="Aqu2.1.00471_001"/>
    </source>
</evidence>
<dbReference type="OrthoDB" id="10265988at2759"/>
<keyword evidence="1" id="KW-0812">Transmembrane</keyword>
<evidence type="ECO:0000256" key="1">
    <source>
        <dbReference type="SAM" id="Phobius"/>
    </source>
</evidence>
<protein>
    <submittedName>
        <fullName evidence="2">Uncharacterized protein</fullName>
    </submittedName>
</protein>
<dbReference type="EnsemblMetazoa" id="Aqu2.1.00471_001">
    <property type="protein sequence ID" value="Aqu2.1.00471_001"/>
    <property type="gene ID" value="Aqu2.1.00471"/>
</dbReference>
<organism evidence="2">
    <name type="scientific">Amphimedon queenslandica</name>
    <name type="common">Sponge</name>
    <dbReference type="NCBI Taxonomy" id="400682"/>
    <lineage>
        <taxon>Eukaryota</taxon>
        <taxon>Metazoa</taxon>
        <taxon>Porifera</taxon>
        <taxon>Demospongiae</taxon>
        <taxon>Heteroscleromorpha</taxon>
        <taxon>Haplosclerida</taxon>
        <taxon>Niphatidae</taxon>
        <taxon>Amphimedon</taxon>
    </lineage>
</organism>